<keyword evidence="2" id="KW-0813">Transport</keyword>
<dbReference type="PROSITE" id="PS50893">
    <property type="entry name" value="ABC_TRANSPORTER_2"/>
    <property type="match status" value="1"/>
</dbReference>
<dbReference type="CDD" id="cd03257">
    <property type="entry name" value="ABC_NikE_OppD_transporters"/>
    <property type="match status" value="1"/>
</dbReference>
<accession>A0ABT3C638</accession>
<dbReference type="GO" id="GO:0005524">
    <property type="term" value="F:ATP binding"/>
    <property type="evidence" value="ECO:0007669"/>
    <property type="project" value="UniProtKB-KW"/>
</dbReference>
<dbReference type="EMBL" id="JACKTY010000012">
    <property type="protein sequence ID" value="MCV7224937.1"/>
    <property type="molecule type" value="Genomic_DNA"/>
</dbReference>
<evidence type="ECO:0000256" key="5">
    <source>
        <dbReference type="SAM" id="SignalP"/>
    </source>
</evidence>
<gene>
    <name evidence="7" type="ORF">H7J73_02635</name>
</gene>
<sequence>MRTAAVNAAVSAVAAMVALFVVAGCSTGQRVDLGERGSGNLVAAIAGEPDQLDPHKTSAYFSFEVLENVFDTLVAPDADLEMRPALAQSWDVSPDQLFWTFHLRRGVTFHDGTPFTADDVVYSYRRIIDEKLANADKFSAVTDVSASDNSTVVIRGKAAKALRRRISLVLQDPFSSLNPRTRVGTAIGEPLAVHRIVDDKGARAARVGDLLDLVGLCASFAERYPHAPSGGQRQRVSIARALAAEPDLLILGESTAALDVSVQARVLELLADLQRELGLTYLFIAHDLAVVERVSHDVLVMRRGRPVEYRPAAELFEAPAQEYTRALLAAVPPERPRASAVASRQVPD</sequence>
<evidence type="ECO:0000256" key="3">
    <source>
        <dbReference type="ARBA" id="ARBA00022741"/>
    </source>
</evidence>
<dbReference type="InterPro" id="IPR050319">
    <property type="entry name" value="ABC_transp_ATP-bind"/>
</dbReference>
<evidence type="ECO:0000259" key="6">
    <source>
        <dbReference type="PROSITE" id="PS50893"/>
    </source>
</evidence>
<dbReference type="SUPFAM" id="SSF53850">
    <property type="entry name" value="Periplasmic binding protein-like II"/>
    <property type="match status" value="1"/>
</dbReference>
<evidence type="ECO:0000313" key="8">
    <source>
        <dbReference type="Proteomes" id="UP001526201"/>
    </source>
</evidence>
<evidence type="ECO:0000256" key="2">
    <source>
        <dbReference type="ARBA" id="ARBA00022448"/>
    </source>
</evidence>
<keyword evidence="3" id="KW-0547">Nucleotide-binding</keyword>
<dbReference type="InterPro" id="IPR003439">
    <property type="entry name" value="ABC_transporter-like_ATP-bd"/>
</dbReference>
<dbReference type="InterPro" id="IPR027417">
    <property type="entry name" value="P-loop_NTPase"/>
</dbReference>
<dbReference type="Pfam" id="PF00496">
    <property type="entry name" value="SBP_bac_5"/>
    <property type="match status" value="1"/>
</dbReference>
<dbReference type="PANTHER" id="PTHR43776">
    <property type="entry name" value="TRANSPORT ATP-BINDING PROTEIN"/>
    <property type="match status" value="1"/>
</dbReference>
<reference evidence="7 8" key="1">
    <citation type="journal article" date="2022" name="BMC Genomics">
        <title>Comparative genome analysis of mycobacteria focusing on tRNA and non-coding RNA.</title>
        <authorList>
            <person name="Behra P.R.K."/>
            <person name="Pettersson B.M.F."/>
            <person name="Ramesh M."/>
            <person name="Das S."/>
            <person name="Dasgupta S."/>
            <person name="Kirsebom L.A."/>
        </authorList>
    </citation>
    <scope>NUCLEOTIDE SEQUENCE [LARGE SCALE GENOMIC DNA]</scope>
    <source>
        <strain evidence="7 8">DSM 44078</strain>
    </source>
</reference>
<dbReference type="PROSITE" id="PS51257">
    <property type="entry name" value="PROKAR_LIPOPROTEIN"/>
    <property type="match status" value="1"/>
</dbReference>
<keyword evidence="5" id="KW-0732">Signal</keyword>
<feature type="chain" id="PRO_5047451223" evidence="5">
    <location>
        <begin position="24"/>
        <end position="348"/>
    </location>
</feature>
<evidence type="ECO:0000256" key="4">
    <source>
        <dbReference type="ARBA" id="ARBA00022840"/>
    </source>
</evidence>
<feature type="domain" description="ABC transporter" evidence="6">
    <location>
        <begin position="1"/>
        <end position="328"/>
    </location>
</feature>
<organism evidence="7 8">
    <name type="scientific">Mycolicibacterium komossense</name>
    <dbReference type="NCBI Taxonomy" id="1779"/>
    <lineage>
        <taxon>Bacteria</taxon>
        <taxon>Bacillati</taxon>
        <taxon>Actinomycetota</taxon>
        <taxon>Actinomycetes</taxon>
        <taxon>Mycobacteriales</taxon>
        <taxon>Mycobacteriaceae</taxon>
        <taxon>Mycolicibacterium</taxon>
    </lineage>
</organism>
<evidence type="ECO:0000313" key="7">
    <source>
        <dbReference type="EMBL" id="MCV7224937.1"/>
    </source>
</evidence>
<dbReference type="RefSeq" id="WP_264065688.1">
    <property type="nucleotide sequence ID" value="NZ_JACKTY010000012.1"/>
</dbReference>
<keyword evidence="8" id="KW-1185">Reference proteome</keyword>
<dbReference type="Gene3D" id="3.40.50.300">
    <property type="entry name" value="P-loop containing nucleotide triphosphate hydrolases"/>
    <property type="match status" value="1"/>
</dbReference>
<dbReference type="PANTHER" id="PTHR43776:SF7">
    <property type="entry name" value="D,D-DIPEPTIDE TRANSPORT ATP-BINDING PROTEIN DDPF-RELATED"/>
    <property type="match status" value="1"/>
</dbReference>
<dbReference type="SUPFAM" id="SSF52540">
    <property type="entry name" value="P-loop containing nucleoside triphosphate hydrolases"/>
    <property type="match status" value="1"/>
</dbReference>
<keyword evidence="4 7" id="KW-0067">ATP-binding</keyword>
<evidence type="ECO:0000256" key="1">
    <source>
        <dbReference type="ARBA" id="ARBA00005417"/>
    </source>
</evidence>
<dbReference type="Gene3D" id="3.40.190.10">
    <property type="entry name" value="Periplasmic binding protein-like II"/>
    <property type="match status" value="1"/>
</dbReference>
<name>A0ABT3C638_9MYCO</name>
<feature type="signal peptide" evidence="5">
    <location>
        <begin position="1"/>
        <end position="23"/>
    </location>
</feature>
<comment type="caution">
    <text evidence="7">The sequence shown here is derived from an EMBL/GenBank/DDBJ whole genome shotgun (WGS) entry which is preliminary data.</text>
</comment>
<dbReference type="Proteomes" id="UP001526201">
    <property type="component" value="Unassembled WGS sequence"/>
</dbReference>
<comment type="similarity">
    <text evidence="1">Belongs to the ABC transporter superfamily.</text>
</comment>
<proteinExistence type="inferred from homology"/>
<protein>
    <submittedName>
        <fullName evidence="7">ATP-binding cassette domain-containing protein</fullName>
    </submittedName>
</protein>
<dbReference type="InterPro" id="IPR000914">
    <property type="entry name" value="SBP_5_dom"/>
</dbReference>